<dbReference type="PANTHER" id="PTHR48041:SF91">
    <property type="entry name" value="ABC TRANSPORTER G FAMILY MEMBER 28"/>
    <property type="match status" value="1"/>
</dbReference>
<keyword evidence="6 8" id="KW-1133">Transmembrane helix</keyword>
<feature type="transmembrane region" description="Helical" evidence="8">
    <location>
        <begin position="675"/>
        <end position="694"/>
    </location>
</feature>
<dbReference type="AlphaFoldDB" id="A0A1F8ADG0"/>
<evidence type="ECO:0000256" key="5">
    <source>
        <dbReference type="ARBA" id="ARBA00022840"/>
    </source>
</evidence>
<dbReference type="GeneID" id="34444947"/>
<organism evidence="10 11">
    <name type="scientific">Aspergillus bombycis</name>
    <dbReference type="NCBI Taxonomy" id="109264"/>
    <lineage>
        <taxon>Eukaryota</taxon>
        <taxon>Fungi</taxon>
        <taxon>Dikarya</taxon>
        <taxon>Ascomycota</taxon>
        <taxon>Pezizomycotina</taxon>
        <taxon>Eurotiomycetes</taxon>
        <taxon>Eurotiomycetidae</taxon>
        <taxon>Eurotiales</taxon>
        <taxon>Aspergillaceae</taxon>
        <taxon>Aspergillus</taxon>
    </lineage>
</organism>
<dbReference type="PROSITE" id="PS50893">
    <property type="entry name" value="ABC_TRANSPORTER_2"/>
    <property type="match status" value="1"/>
</dbReference>
<accession>A0A1F8ADG0</accession>
<dbReference type="GO" id="GO:0005524">
    <property type="term" value="F:ATP binding"/>
    <property type="evidence" value="ECO:0007669"/>
    <property type="project" value="UniProtKB-KW"/>
</dbReference>
<keyword evidence="4" id="KW-0547">Nucleotide-binding</keyword>
<evidence type="ECO:0000256" key="2">
    <source>
        <dbReference type="ARBA" id="ARBA00022448"/>
    </source>
</evidence>
<sequence length="804" mass="88837">PHGHLNSSNTLWRCSFFVSDSAKYGLIQRVLSFRTNSNSAHKYTILQPWISVYYFHLIFPFIRRLPLFEFDVLHLQLTNRSLLGLNITSENPPVYCPPTIECQTIRSQPYDNICAQPQGTFEPIVCPAGFYCPPNGQEKIRCPSGFYCPLGSFYAKRCRALSVCHERSEREVSLIGIACLIAIYMLLLLLVIARKLKAGVAWKKLAARWATITREGNSHNAAIEEVENCSIFDGLIKDRGMADVGIELDMHQLEVTLQHTGRPILDGISGNIKKGCVFGIMGLSGAGKTTLINILAGKSRQTSGTTALNGVQGDLTRFKHLIGFVPQDDILLEELTVRESILHSARLHLGGVWSDDKIKLHVNKLIDYLGLTPVKDQLAGGAEKRGISGGERKRLSIALELAAMPRAVILDEPTSGLDAATALSIMKLLKSISLMGITVVCTIHQPRSDIFHLLDDLLILASGRQVYLGQAARVKEYFKALGYAIPSASNPADIVMDIVSSWQVGLESFRPLSPQGSIEMSIEVISEVYESRQESESVAVLDKLAAVQRAPWHRQLLLYLLCGTRQRCRQVFGFILGMVTASAAGLLIGLGVYGHQGHVFQGYYRQPFHPLSSAVNYTSLPSLAQISCLAISLAAAPAGIRTIAEEKLVFYREIRSGHSSTAYFLGKELSTWPRVFLSALHFTTFYSILATPVVPFEALLLLNTVYFFCIYGIASLVASLVRRQDALLLAMLASMIAGIFNGAGPLLSRVKSWNMAWFWYICPSTWYSEAFFSEHTTPWSYLYDVNAASSFVGYVTGRTPFDLG</sequence>
<dbReference type="EMBL" id="LYCR01000006">
    <property type="protein sequence ID" value="OGM49784.1"/>
    <property type="molecule type" value="Genomic_DNA"/>
</dbReference>
<dbReference type="Pfam" id="PF19055">
    <property type="entry name" value="ABC2_membrane_7"/>
    <property type="match status" value="2"/>
</dbReference>
<proteinExistence type="predicted"/>
<keyword evidence="11" id="KW-1185">Reference proteome</keyword>
<protein>
    <submittedName>
        <fullName evidence="10">ABC transporter</fullName>
    </submittedName>
</protein>
<dbReference type="Gene3D" id="3.40.50.300">
    <property type="entry name" value="P-loop containing nucleotide triphosphate hydrolases"/>
    <property type="match status" value="1"/>
</dbReference>
<dbReference type="InterPro" id="IPR027417">
    <property type="entry name" value="P-loop_NTPase"/>
</dbReference>
<dbReference type="PANTHER" id="PTHR48041">
    <property type="entry name" value="ABC TRANSPORTER G FAMILY MEMBER 28"/>
    <property type="match status" value="1"/>
</dbReference>
<dbReference type="CDD" id="cd03213">
    <property type="entry name" value="ABCG_EPDR"/>
    <property type="match status" value="1"/>
</dbReference>
<feature type="non-terminal residue" evidence="10">
    <location>
        <position position="1"/>
    </location>
</feature>
<dbReference type="SMART" id="SM00382">
    <property type="entry name" value="AAA"/>
    <property type="match status" value="1"/>
</dbReference>
<dbReference type="FunFam" id="3.40.50.300:FF:000367">
    <property type="entry name" value="ABC transporter G family member 24"/>
    <property type="match status" value="1"/>
</dbReference>
<evidence type="ECO:0000256" key="7">
    <source>
        <dbReference type="ARBA" id="ARBA00023136"/>
    </source>
</evidence>
<dbReference type="InterPro" id="IPR003439">
    <property type="entry name" value="ABC_transporter-like_ATP-bd"/>
</dbReference>
<reference evidence="10 11" key="1">
    <citation type="journal article" date="2016" name="Genome Biol. Evol.">
        <title>Draft genome sequence of an aflatoxigenic Aspergillus species, A. bombycis.</title>
        <authorList>
            <person name="Moore G.G."/>
            <person name="Mack B.M."/>
            <person name="Beltz S.B."/>
            <person name="Gilbert M.K."/>
        </authorList>
    </citation>
    <scope>NUCLEOTIDE SEQUENCE [LARGE SCALE GENOMIC DNA]</scope>
    <source>
        <strain evidence="11">NRRL 26010</strain>
    </source>
</reference>
<feature type="transmembrane region" description="Helical" evidence="8">
    <location>
        <begin position="728"/>
        <end position="747"/>
    </location>
</feature>
<dbReference type="InterPro" id="IPR043926">
    <property type="entry name" value="ABCG_dom"/>
</dbReference>
<dbReference type="SUPFAM" id="SSF52540">
    <property type="entry name" value="P-loop containing nucleoside triphosphate hydrolases"/>
    <property type="match status" value="1"/>
</dbReference>
<evidence type="ECO:0000256" key="1">
    <source>
        <dbReference type="ARBA" id="ARBA00004141"/>
    </source>
</evidence>
<dbReference type="Pfam" id="PF00005">
    <property type="entry name" value="ABC_tran"/>
    <property type="match status" value="1"/>
</dbReference>
<dbReference type="GO" id="GO:0140359">
    <property type="term" value="F:ABC-type transporter activity"/>
    <property type="evidence" value="ECO:0007669"/>
    <property type="project" value="InterPro"/>
</dbReference>
<dbReference type="InterPro" id="IPR017871">
    <property type="entry name" value="ABC_transporter-like_CS"/>
</dbReference>
<dbReference type="Proteomes" id="UP000179179">
    <property type="component" value="Unassembled WGS sequence"/>
</dbReference>
<evidence type="ECO:0000256" key="6">
    <source>
        <dbReference type="ARBA" id="ARBA00022989"/>
    </source>
</evidence>
<evidence type="ECO:0000313" key="10">
    <source>
        <dbReference type="EMBL" id="OGM49784.1"/>
    </source>
</evidence>
<keyword evidence="3 8" id="KW-0812">Transmembrane</keyword>
<evidence type="ECO:0000256" key="4">
    <source>
        <dbReference type="ARBA" id="ARBA00022741"/>
    </source>
</evidence>
<evidence type="ECO:0000259" key="9">
    <source>
        <dbReference type="PROSITE" id="PS50893"/>
    </source>
</evidence>
<feature type="domain" description="ABC transporter" evidence="9">
    <location>
        <begin position="250"/>
        <end position="487"/>
    </location>
</feature>
<dbReference type="InterPro" id="IPR050352">
    <property type="entry name" value="ABCG_transporters"/>
</dbReference>
<dbReference type="PROSITE" id="PS00211">
    <property type="entry name" value="ABC_TRANSPORTER_1"/>
    <property type="match status" value="1"/>
</dbReference>
<dbReference type="GO" id="GO:0016887">
    <property type="term" value="F:ATP hydrolysis activity"/>
    <property type="evidence" value="ECO:0007669"/>
    <property type="project" value="InterPro"/>
</dbReference>
<evidence type="ECO:0000256" key="3">
    <source>
        <dbReference type="ARBA" id="ARBA00022692"/>
    </source>
</evidence>
<keyword evidence="7 8" id="KW-0472">Membrane</keyword>
<comment type="caution">
    <text evidence="10">The sequence shown here is derived from an EMBL/GenBank/DDBJ whole genome shotgun (WGS) entry which is preliminary data.</text>
</comment>
<feature type="transmembrane region" description="Helical" evidence="8">
    <location>
        <begin position="172"/>
        <end position="193"/>
    </location>
</feature>
<dbReference type="InterPro" id="IPR003593">
    <property type="entry name" value="AAA+_ATPase"/>
</dbReference>
<dbReference type="GO" id="GO:0016020">
    <property type="term" value="C:membrane"/>
    <property type="evidence" value="ECO:0007669"/>
    <property type="project" value="UniProtKB-SubCell"/>
</dbReference>
<gene>
    <name evidence="10" type="ORF">ABOM_001557</name>
</gene>
<feature type="transmembrane region" description="Helical" evidence="8">
    <location>
        <begin position="571"/>
        <end position="594"/>
    </location>
</feature>
<name>A0A1F8ADG0_9EURO</name>
<dbReference type="RefSeq" id="XP_022393501.1">
    <property type="nucleotide sequence ID" value="XM_022528687.1"/>
</dbReference>
<evidence type="ECO:0000256" key="8">
    <source>
        <dbReference type="SAM" id="Phobius"/>
    </source>
</evidence>
<comment type="subcellular location">
    <subcellularLocation>
        <location evidence="1">Membrane</location>
        <topology evidence="1">Multi-pass membrane protein</topology>
    </subcellularLocation>
</comment>
<feature type="transmembrane region" description="Helical" evidence="8">
    <location>
        <begin position="700"/>
        <end position="721"/>
    </location>
</feature>
<dbReference type="STRING" id="109264.A0A1F8ADG0"/>
<evidence type="ECO:0000313" key="11">
    <source>
        <dbReference type="Proteomes" id="UP000179179"/>
    </source>
</evidence>
<dbReference type="OrthoDB" id="66620at2759"/>
<keyword evidence="2" id="KW-0813">Transport</keyword>
<keyword evidence="5" id="KW-0067">ATP-binding</keyword>